<evidence type="ECO:0000313" key="4">
    <source>
        <dbReference type="EMBL" id="QNS42364.1"/>
    </source>
</evidence>
<evidence type="ECO:0000259" key="3">
    <source>
        <dbReference type="PROSITE" id="PS50977"/>
    </source>
</evidence>
<keyword evidence="1 2" id="KW-0238">DNA-binding</keyword>
<dbReference type="PANTHER" id="PTHR43479">
    <property type="entry name" value="ACREF/ENVCD OPERON REPRESSOR-RELATED"/>
    <property type="match status" value="1"/>
</dbReference>
<dbReference type="Pfam" id="PF00440">
    <property type="entry name" value="TetR_N"/>
    <property type="match status" value="1"/>
</dbReference>
<dbReference type="GO" id="GO:0003677">
    <property type="term" value="F:DNA binding"/>
    <property type="evidence" value="ECO:0007669"/>
    <property type="project" value="UniProtKB-UniRule"/>
</dbReference>
<sequence>MSRKVVSGPIRDKHRTKEKLIKTVGEIIKSKGFHELKITNIAKVAGVDKKLIYKYFGTVENLINSYLQSEDYGSCMKNIDFANIDVSDHGKGFTKILIENMFEAISKNKELQKIIVWELYEYNDILRKLADHREELGEQIFQSIMHPYFKANHKKFRAILGILISSTYYLNLHAESNGSKFFGLDINDPDDRNIFLEVMGDIVDNAYEKYH</sequence>
<dbReference type="InterPro" id="IPR001647">
    <property type="entry name" value="HTH_TetR"/>
</dbReference>
<keyword evidence="5" id="KW-1185">Reference proteome</keyword>
<proteinExistence type="predicted"/>
<dbReference type="PROSITE" id="PS50977">
    <property type="entry name" value="HTH_TETR_2"/>
    <property type="match status" value="1"/>
</dbReference>
<evidence type="ECO:0000313" key="5">
    <source>
        <dbReference type="Proteomes" id="UP000516438"/>
    </source>
</evidence>
<evidence type="ECO:0000256" key="1">
    <source>
        <dbReference type="ARBA" id="ARBA00023125"/>
    </source>
</evidence>
<dbReference type="InterPro" id="IPR050624">
    <property type="entry name" value="HTH-type_Tx_Regulator"/>
</dbReference>
<dbReference type="PANTHER" id="PTHR43479:SF11">
    <property type="entry name" value="ACREF_ENVCD OPERON REPRESSOR-RELATED"/>
    <property type="match status" value="1"/>
</dbReference>
<dbReference type="Gene3D" id="1.10.357.10">
    <property type="entry name" value="Tetracycline Repressor, domain 2"/>
    <property type="match status" value="1"/>
</dbReference>
<dbReference type="PRINTS" id="PR00455">
    <property type="entry name" value="HTHTETR"/>
</dbReference>
<feature type="DNA-binding region" description="H-T-H motif" evidence="2">
    <location>
        <begin position="37"/>
        <end position="56"/>
    </location>
</feature>
<dbReference type="Proteomes" id="UP000516438">
    <property type="component" value="Chromosome"/>
</dbReference>
<organism evidence="4 5">
    <name type="scientific">Chryseobacterium manosquense</name>
    <dbReference type="NCBI Taxonomy" id="2754694"/>
    <lineage>
        <taxon>Bacteria</taxon>
        <taxon>Pseudomonadati</taxon>
        <taxon>Bacteroidota</taxon>
        <taxon>Flavobacteriia</taxon>
        <taxon>Flavobacteriales</taxon>
        <taxon>Weeksellaceae</taxon>
        <taxon>Chryseobacterium group</taxon>
        <taxon>Chryseobacterium</taxon>
    </lineage>
</organism>
<accession>A0A7H1DZF6</accession>
<gene>
    <name evidence="4" type="ORF">H0S70_05160</name>
</gene>
<evidence type="ECO:0000256" key="2">
    <source>
        <dbReference type="PROSITE-ProRule" id="PRU00335"/>
    </source>
</evidence>
<name>A0A7H1DZF6_9FLAO</name>
<feature type="domain" description="HTH tetR-type" evidence="3">
    <location>
        <begin position="14"/>
        <end position="74"/>
    </location>
</feature>
<dbReference type="RefSeq" id="WP_188321934.1">
    <property type="nucleotide sequence ID" value="NZ_CP060203.1"/>
</dbReference>
<dbReference type="InterPro" id="IPR009057">
    <property type="entry name" value="Homeodomain-like_sf"/>
</dbReference>
<reference evidence="4 5" key="1">
    <citation type="submission" date="2020-07" db="EMBL/GenBank/DDBJ databases">
        <title>Complete genome and description of Chryseobacterium manosquense strain Marseille-Q2069 sp. nov.</title>
        <authorList>
            <person name="Boxberger M."/>
        </authorList>
    </citation>
    <scope>NUCLEOTIDE SEQUENCE [LARGE SCALE GENOMIC DNA]</scope>
    <source>
        <strain evidence="4 5">Marseille-Q2069</strain>
    </source>
</reference>
<dbReference type="SUPFAM" id="SSF46689">
    <property type="entry name" value="Homeodomain-like"/>
    <property type="match status" value="1"/>
</dbReference>
<dbReference type="AlphaFoldDB" id="A0A7H1DZF6"/>
<dbReference type="KEGG" id="cmaq:H0S70_05160"/>
<protein>
    <submittedName>
        <fullName evidence="4">TetR/AcrR family transcriptional regulator</fullName>
    </submittedName>
</protein>
<dbReference type="EMBL" id="CP060203">
    <property type="protein sequence ID" value="QNS42364.1"/>
    <property type="molecule type" value="Genomic_DNA"/>
</dbReference>